<protein>
    <recommendedName>
        <fullName evidence="1">DUF7694 domain-containing protein</fullName>
    </recommendedName>
</protein>
<dbReference type="RefSeq" id="WP_284388880.1">
    <property type="nucleotide sequence ID" value="NZ_BSNG01000001.1"/>
</dbReference>
<dbReference type="EMBL" id="BSNG01000001">
    <property type="protein sequence ID" value="GLQ09268.1"/>
    <property type="molecule type" value="Genomic_DNA"/>
</dbReference>
<accession>A0ABQ5UCB0</accession>
<dbReference type="Proteomes" id="UP001161406">
    <property type="component" value="Unassembled WGS sequence"/>
</dbReference>
<keyword evidence="3" id="KW-1185">Reference proteome</keyword>
<gene>
    <name evidence="2" type="ORF">GCM10007913_12000</name>
</gene>
<comment type="caution">
    <text evidence="2">The sequence shown here is derived from an EMBL/GenBank/DDBJ whole genome shotgun (WGS) entry which is preliminary data.</text>
</comment>
<dbReference type="Pfam" id="PF24746">
    <property type="entry name" value="DUF7694"/>
    <property type="match status" value="1"/>
</dbReference>
<name>A0ABQ5UCB0_9HYPH</name>
<proteinExistence type="predicted"/>
<organism evidence="2 3">
    <name type="scientific">Devosia yakushimensis</name>
    <dbReference type="NCBI Taxonomy" id="470028"/>
    <lineage>
        <taxon>Bacteria</taxon>
        <taxon>Pseudomonadati</taxon>
        <taxon>Pseudomonadota</taxon>
        <taxon>Alphaproteobacteria</taxon>
        <taxon>Hyphomicrobiales</taxon>
        <taxon>Devosiaceae</taxon>
        <taxon>Devosia</taxon>
    </lineage>
</organism>
<reference evidence="2" key="1">
    <citation type="journal article" date="2014" name="Int. J. Syst. Evol. Microbiol.">
        <title>Complete genome of a new Firmicutes species belonging to the dominant human colonic microbiota ('Ruminococcus bicirculans') reveals two chromosomes and a selective capacity to utilize plant glucans.</title>
        <authorList>
            <consortium name="NISC Comparative Sequencing Program"/>
            <person name="Wegmann U."/>
            <person name="Louis P."/>
            <person name="Goesmann A."/>
            <person name="Henrissat B."/>
            <person name="Duncan S.H."/>
            <person name="Flint H.J."/>
        </authorList>
    </citation>
    <scope>NUCLEOTIDE SEQUENCE</scope>
    <source>
        <strain evidence="2">NBRC 103855</strain>
    </source>
</reference>
<sequence>MAETFEELPRNQRRIALRNEQKARTSGNWGPWNATELPMGMPGSMRGWTASVRRVHANRVWSVLERPLPDGAVHLAVSSLSGARPTWWEMQRLKDEIAGTAATAVEIYPPRDEVIDGANMYHLWVVPDGLPYSLKR</sequence>
<evidence type="ECO:0000313" key="3">
    <source>
        <dbReference type="Proteomes" id="UP001161406"/>
    </source>
</evidence>
<evidence type="ECO:0000259" key="1">
    <source>
        <dbReference type="Pfam" id="PF24746"/>
    </source>
</evidence>
<feature type="domain" description="DUF7694" evidence="1">
    <location>
        <begin position="69"/>
        <end position="127"/>
    </location>
</feature>
<reference evidence="2" key="2">
    <citation type="submission" date="2023-01" db="EMBL/GenBank/DDBJ databases">
        <title>Draft genome sequence of Devosia yakushimensis strain NBRC 103855.</title>
        <authorList>
            <person name="Sun Q."/>
            <person name="Mori K."/>
        </authorList>
    </citation>
    <scope>NUCLEOTIDE SEQUENCE</scope>
    <source>
        <strain evidence="2">NBRC 103855</strain>
    </source>
</reference>
<dbReference type="InterPro" id="IPR056111">
    <property type="entry name" value="DUF7694"/>
</dbReference>
<evidence type="ECO:0000313" key="2">
    <source>
        <dbReference type="EMBL" id="GLQ09268.1"/>
    </source>
</evidence>